<dbReference type="Proteomes" id="UP000240978">
    <property type="component" value="Unassembled WGS sequence"/>
</dbReference>
<feature type="compositionally biased region" description="Basic and acidic residues" evidence="4">
    <location>
        <begin position="1"/>
        <end position="14"/>
    </location>
</feature>
<comment type="caution">
    <text evidence="6">The sequence shown here is derived from an EMBL/GenBank/DDBJ whole genome shotgun (WGS) entry which is preliminary data.</text>
</comment>
<dbReference type="Gene3D" id="1.10.10.60">
    <property type="entry name" value="Homeodomain-like"/>
    <property type="match status" value="1"/>
</dbReference>
<dbReference type="Pfam" id="PF12833">
    <property type="entry name" value="HTH_18"/>
    <property type="match status" value="1"/>
</dbReference>
<dbReference type="PANTHER" id="PTHR43280:SF32">
    <property type="entry name" value="TRANSCRIPTIONAL REGULATORY PROTEIN"/>
    <property type="match status" value="1"/>
</dbReference>
<dbReference type="InterPro" id="IPR009057">
    <property type="entry name" value="Homeodomain-like_sf"/>
</dbReference>
<keyword evidence="1" id="KW-0805">Transcription regulation</keyword>
<evidence type="ECO:0000256" key="2">
    <source>
        <dbReference type="ARBA" id="ARBA00023125"/>
    </source>
</evidence>
<proteinExistence type="predicted"/>
<feature type="domain" description="HTH araC/xylS-type" evidence="5">
    <location>
        <begin position="194"/>
        <end position="286"/>
    </location>
</feature>
<dbReference type="SMART" id="SM00342">
    <property type="entry name" value="HTH_ARAC"/>
    <property type="match status" value="1"/>
</dbReference>
<dbReference type="EMBL" id="PYGK01000002">
    <property type="protein sequence ID" value="PSL34519.1"/>
    <property type="molecule type" value="Genomic_DNA"/>
</dbReference>
<dbReference type="AlphaFoldDB" id="A0A2P8GKM7"/>
<evidence type="ECO:0000259" key="5">
    <source>
        <dbReference type="PROSITE" id="PS01124"/>
    </source>
</evidence>
<dbReference type="InterPro" id="IPR037923">
    <property type="entry name" value="HTH-like"/>
</dbReference>
<keyword evidence="7" id="KW-1185">Reference proteome</keyword>
<organism evidence="6 7">
    <name type="scientific">Chitinophaga ginsengisoli</name>
    <dbReference type="NCBI Taxonomy" id="363837"/>
    <lineage>
        <taxon>Bacteria</taxon>
        <taxon>Pseudomonadati</taxon>
        <taxon>Bacteroidota</taxon>
        <taxon>Chitinophagia</taxon>
        <taxon>Chitinophagales</taxon>
        <taxon>Chitinophagaceae</taxon>
        <taxon>Chitinophaga</taxon>
    </lineage>
</organism>
<keyword evidence="2 6" id="KW-0238">DNA-binding</keyword>
<protein>
    <submittedName>
        <fullName evidence="6">AraC-like DNA-binding protein</fullName>
    </submittedName>
</protein>
<dbReference type="RefSeq" id="WP_106600810.1">
    <property type="nucleotide sequence ID" value="NZ_PYGK01000002.1"/>
</dbReference>
<keyword evidence="3" id="KW-0804">Transcription</keyword>
<sequence>MNVQKQKEKNEGLQHDQPGIKIRSNDNPYLSADPQKNLLQPRRLSSYFIVLIESGSITYNLELQDYTLTDGHLLFAMPNQIFTPPAKTNDLKYFKLLFDENTLALLPQQFPFLVNPLNAPTIALDPAAKERVIKVFGILNQILHLDKYETDTEIMLAYLSSLLSELNSAYFKNKGPANILNPNLSKFIAFKLAVETSLTEQPSINAIAEKLALSTNSLYRIVKEYAGTSPKDYFISRLMAEAQRKLRYSNISIKELAYELGFNDPDYFSRLFKKSTGKSASEFLPGQDLSGE</sequence>
<reference evidence="6 7" key="1">
    <citation type="submission" date="2018-03" db="EMBL/GenBank/DDBJ databases">
        <title>Genomic Encyclopedia of Archaeal and Bacterial Type Strains, Phase II (KMG-II): from individual species to whole genera.</title>
        <authorList>
            <person name="Goeker M."/>
        </authorList>
    </citation>
    <scope>NUCLEOTIDE SEQUENCE [LARGE SCALE GENOMIC DNA]</scope>
    <source>
        <strain evidence="6 7">DSM 18107</strain>
    </source>
</reference>
<evidence type="ECO:0000313" key="7">
    <source>
        <dbReference type="Proteomes" id="UP000240978"/>
    </source>
</evidence>
<dbReference type="SUPFAM" id="SSF51215">
    <property type="entry name" value="Regulatory protein AraC"/>
    <property type="match status" value="1"/>
</dbReference>
<evidence type="ECO:0000256" key="1">
    <source>
        <dbReference type="ARBA" id="ARBA00023015"/>
    </source>
</evidence>
<evidence type="ECO:0000313" key="6">
    <source>
        <dbReference type="EMBL" id="PSL34519.1"/>
    </source>
</evidence>
<dbReference type="GO" id="GO:0003700">
    <property type="term" value="F:DNA-binding transcription factor activity"/>
    <property type="evidence" value="ECO:0007669"/>
    <property type="project" value="InterPro"/>
</dbReference>
<dbReference type="GO" id="GO:0043565">
    <property type="term" value="F:sequence-specific DNA binding"/>
    <property type="evidence" value="ECO:0007669"/>
    <property type="project" value="InterPro"/>
</dbReference>
<dbReference type="SUPFAM" id="SSF46689">
    <property type="entry name" value="Homeodomain-like"/>
    <property type="match status" value="1"/>
</dbReference>
<evidence type="ECO:0000256" key="4">
    <source>
        <dbReference type="SAM" id="MobiDB-lite"/>
    </source>
</evidence>
<dbReference type="OrthoDB" id="9793451at2"/>
<feature type="region of interest" description="Disordered" evidence="4">
    <location>
        <begin position="1"/>
        <end position="34"/>
    </location>
</feature>
<dbReference type="PANTHER" id="PTHR43280">
    <property type="entry name" value="ARAC-FAMILY TRANSCRIPTIONAL REGULATOR"/>
    <property type="match status" value="1"/>
</dbReference>
<gene>
    <name evidence="6" type="ORF">CLV42_10290</name>
</gene>
<dbReference type="InterPro" id="IPR018060">
    <property type="entry name" value="HTH_AraC"/>
</dbReference>
<accession>A0A2P8GKM7</accession>
<name>A0A2P8GKM7_9BACT</name>
<evidence type="ECO:0000256" key="3">
    <source>
        <dbReference type="ARBA" id="ARBA00023163"/>
    </source>
</evidence>
<dbReference type="PROSITE" id="PS01124">
    <property type="entry name" value="HTH_ARAC_FAMILY_2"/>
    <property type="match status" value="1"/>
</dbReference>